<protein>
    <submittedName>
        <fullName evidence="2">Uncharacterized protein</fullName>
    </submittedName>
</protein>
<keyword evidence="3" id="KW-1185">Reference proteome</keyword>
<gene>
    <name evidence="2" type="ORF">SAMN05216252_14733</name>
</gene>
<evidence type="ECO:0000256" key="1">
    <source>
        <dbReference type="SAM" id="MobiDB-lite"/>
    </source>
</evidence>
<dbReference type="EMBL" id="FZOF01000047">
    <property type="protein sequence ID" value="SNT58093.1"/>
    <property type="molecule type" value="Genomic_DNA"/>
</dbReference>
<evidence type="ECO:0000313" key="3">
    <source>
        <dbReference type="Proteomes" id="UP000198280"/>
    </source>
</evidence>
<organism evidence="2 3">
    <name type="scientific">Actinacidiphila glaucinigra</name>
    <dbReference type="NCBI Taxonomy" id="235986"/>
    <lineage>
        <taxon>Bacteria</taxon>
        <taxon>Bacillati</taxon>
        <taxon>Actinomycetota</taxon>
        <taxon>Actinomycetes</taxon>
        <taxon>Kitasatosporales</taxon>
        <taxon>Streptomycetaceae</taxon>
        <taxon>Actinacidiphila</taxon>
    </lineage>
</organism>
<dbReference type="Proteomes" id="UP000198280">
    <property type="component" value="Unassembled WGS sequence"/>
</dbReference>
<sequence length="58" mass="6406">MDSQLPLSKDHGMDSCIPDRETAGREQRGPRDPLDPRPRSRRPAGTPDAATAHVTQTR</sequence>
<proteinExistence type="predicted"/>
<feature type="compositionally biased region" description="Basic and acidic residues" evidence="1">
    <location>
        <begin position="8"/>
        <end position="38"/>
    </location>
</feature>
<feature type="region of interest" description="Disordered" evidence="1">
    <location>
        <begin position="1"/>
        <end position="58"/>
    </location>
</feature>
<accession>A0A239NUH6</accession>
<reference evidence="2 3" key="1">
    <citation type="submission" date="2017-06" db="EMBL/GenBank/DDBJ databases">
        <authorList>
            <person name="Kim H.J."/>
            <person name="Triplett B.A."/>
        </authorList>
    </citation>
    <scope>NUCLEOTIDE SEQUENCE [LARGE SCALE GENOMIC DNA]</scope>
    <source>
        <strain evidence="2 3">CGMCC 4.1858</strain>
    </source>
</reference>
<name>A0A239NUH6_9ACTN</name>
<dbReference type="AlphaFoldDB" id="A0A239NUH6"/>
<evidence type="ECO:0000313" key="2">
    <source>
        <dbReference type="EMBL" id="SNT58093.1"/>
    </source>
</evidence>